<accession>A0A4R9A8A3</accession>
<evidence type="ECO:0000256" key="1">
    <source>
        <dbReference type="ARBA" id="ARBA00022679"/>
    </source>
</evidence>
<organism evidence="4 5">
    <name type="scientific">Cryobacterium frigoriphilum</name>
    <dbReference type="NCBI Taxonomy" id="1259150"/>
    <lineage>
        <taxon>Bacteria</taxon>
        <taxon>Bacillati</taxon>
        <taxon>Actinomycetota</taxon>
        <taxon>Actinomycetes</taxon>
        <taxon>Micrococcales</taxon>
        <taxon>Microbacteriaceae</taxon>
        <taxon>Cryobacterium</taxon>
    </lineage>
</organism>
<evidence type="ECO:0000256" key="2">
    <source>
        <dbReference type="ARBA" id="ARBA00023315"/>
    </source>
</evidence>
<reference evidence="4 5" key="1">
    <citation type="submission" date="2019-03" db="EMBL/GenBank/DDBJ databases">
        <title>Genomics of glacier-inhabiting Cryobacterium strains.</title>
        <authorList>
            <person name="Liu Q."/>
            <person name="Xin Y.-H."/>
        </authorList>
    </citation>
    <scope>NUCLEOTIDE SEQUENCE [LARGE SCALE GENOMIC DNA]</scope>
    <source>
        <strain evidence="4 5">Hh14</strain>
    </source>
</reference>
<dbReference type="OrthoDB" id="119501at2"/>
<dbReference type="Gene3D" id="3.40.630.30">
    <property type="match status" value="1"/>
</dbReference>
<dbReference type="Pfam" id="PF13673">
    <property type="entry name" value="Acetyltransf_10"/>
    <property type="match status" value="1"/>
</dbReference>
<dbReference type="SUPFAM" id="SSF55729">
    <property type="entry name" value="Acyl-CoA N-acyltransferases (Nat)"/>
    <property type="match status" value="1"/>
</dbReference>
<dbReference type="PANTHER" id="PTHR43877">
    <property type="entry name" value="AMINOALKYLPHOSPHONATE N-ACETYLTRANSFERASE-RELATED-RELATED"/>
    <property type="match status" value="1"/>
</dbReference>
<keyword evidence="1 4" id="KW-0808">Transferase</keyword>
<keyword evidence="2" id="KW-0012">Acyltransferase</keyword>
<protein>
    <submittedName>
        <fullName evidence="4">N-acetyltransferase</fullName>
    </submittedName>
</protein>
<sequence length="185" mass="20829">MRPLTFRRADLDAAPALIELVTSAYRGEASRQGWTTEANLISGQRIDLELLSTDIRRPDSVVLLAERAGILVGCAHVARTDATHAYFGMFAVRPLGQARGDGTRILAEAERFVAAEWATTVMTMTVLDARSELLAFYERRGYRRTGLYKPFPYGDVRFGLPQRDDLRLEVLDKVLEFHNMDKQPV</sequence>
<name>A0A4R9A8A3_9MICO</name>
<proteinExistence type="predicted"/>
<evidence type="ECO:0000259" key="3">
    <source>
        <dbReference type="PROSITE" id="PS51186"/>
    </source>
</evidence>
<comment type="caution">
    <text evidence="4">The sequence shown here is derived from an EMBL/GenBank/DDBJ whole genome shotgun (WGS) entry which is preliminary data.</text>
</comment>
<dbReference type="PROSITE" id="PS51186">
    <property type="entry name" value="GNAT"/>
    <property type="match status" value="1"/>
</dbReference>
<gene>
    <name evidence="4" type="ORF">E3T55_04685</name>
</gene>
<dbReference type="GO" id="GO:0016747">
    <property type="term" value="F:acyltransferase activity, transferring groups other than amino-acyl groups"/>
    <property type="evidence" value="ECO:0007669"/>
    <property type="project" value="InterPro"/>
</dbReference>
<evidence type="ECO:0000313" key="4">
    <source>
        <dbReference type="EMBL" id="TFD54075.1"/>
    </source>
</evidence>
<dbReference type="AlphaFoldDB" id="A0A4R9A8A3"/>
<dbReference type="InterPro" id="IPR050832">
    <property type="entry name" value="Bact_Acetyltransf"/>
</dbReference>
<keyword evidence="5" id="KW-1185">Reference proteome</keyword>
<feature type="domain" description="N-acetyltransferase" evidence="3">
    <location>
        <begin position="4"/>
        <end position="163"/>
    </location>
</feature>
<dbReference type="EMBL" id="SOHE01000018">
    <property type="protein sequence ID" value="TFD54075.1"/>
    <property type="molecule type" value="Genomic_DNA"/>
</dbReference>
<dbReference type="Proteomes" id="UP000297447">
    <property type="component" value="Unassembled WGS sequence"/>
</dbReference>
<dbReference type="PANTHER" id="PTHR43877:SF2">
    <property type="entry name" value="AMINOALKYLPHOSPHONATE N-ACETYLTRANSFERASE-RELATED"/>
    <property type="match status" value="1"/>
</dbReference>
<dbReference type="InterPro" id="IPR016181">
    <property type="entry name" value="Acyl_CoA_acyltransferase"/>
</dbReference>
<evidence type="ECO:0000313" key="5">
    <source>
        <dbReference type="Proteomes" id="UP000297447"/>
    </source>
</evidence>
<dbReference type="InterPro" id="IPR000182">
    <property type="entry name" value="GNAT_dom"/>
</dbReference>